<reference evidence="1 2" key="1">
    <citation type="submission" date="2014-04" db="EMBL/GenBank/DDBJ databases">
        <authorList>
            <consortium name="DOE Joint Genome Institute"/>
            <person name="Kuo A."/>
            <person name="Kohler A."/>
            <person name="Nagy L.G."/>
            <person name="Floudas D."/>
            <person name="Copeland A."/>
            <person name="Barry K.W."/>
            <person name="Cichocki N."/>
            <person name="Veneault-Fourrey C."/>
            <person name="LaButti K."/>
            <person name="Lindquist E.A."/>
            <person name="Lipzen A."/>
            <person name="Lundell T."/>
            <person name="Morin E."/>
            <person name="Murat C."/>
            <person name="Sun H."/>
            <person name="Tunlid A."/>
            <person name="Henrissat B."/>
            <person name="Grigoriev I.V."/>
            <person name="Hibbett D.S."/>
            <person name="Martin F."/>
            <person name="Nordberg H.P."/>
            <person name="Cantor M.N."/>
            <person name="Hua S.X."/>
        </authorList>
    </citation>
    <scope>NUCLEOTIDE SEQUENCE [LARGE SCALE GENOMIC DNA]</scope>
    <source>
        <strain evidence="1 2">Foug A</strain>
    </source>
</reference>
<gene>
    <name evidence="1" type="ORF">SCLCIDRAFT_807656</name>
</gene>
<sequence>MSMYTWSSDDGSSLKPRDLQHAPVHVSQVRWPDSILCIAHEHRRQGRQKILAVHLPSHNLLAEQSLLDCHASSCNPFRQLLFSGEWPSISKA</sequence>
<dbReference type="Proteomes" id="UP000053989">
    <property type="component" value="Unassembled WGS sequence"/>
</dbReference>
<evidence type="ECO:0000313" key="1">
    <source>
        <dbReference type="EMBL" id="KIM50509.1"/>
    </source>
</evidence>
<evidence type="ECO:0000313" key="2">
    <source>
        <dbReference type="Proteomes" id="UP000053989"/>
    </source>
</evidence>
<organism evidence="1 2">
    <name type="scientific">Scleroderma citrinum Foug A</name>
    <dbReference type="NCBI Taxonomy" id="1036808"/>
    <lineage>
        <taxon>Eukaryota</taxon>
        <taxon>Fungi</taxon>
        <taxon>Dikarya</taxon>
        <taxon>Basidiomycota</taxon>
        <taxon>Agaricomycotina</taxon>
        <taxon>Agaricomycetes</taxon>
        <taxon>Agaricomycetidae</taxon>
        <taxon>Boletales</taxon>
        <taxon>Sclerodermatineae</taxon>
        <taxon>Sclerodermataceae</taxon>
        <taxon>Scleroderma</taxon>
    </lineage>
</organism>
<name>A0A0C3D281_9AGAM</name>
<dbReference type="InParanoid" id="A0A0C3D281"/>
<proteinExistence type="predicted"/>
<dbReference type="EMBL" id="KN822401">
    <property type="protein sequence ID" value="KIM50509.1"/>
    <property type="molecule type" value="Genomic_DNA"/>
</dbReference>
<dbReference type="AlphaFoldDB" id="A0A0C3D281"/>
<keyword evidence="2" id="KW-1185">Reference proteome</keyword>
<reference evidence="2" key="2">
    <citation type="submission" date="2015-01" db="EMBL/GenBank/DDBJ databases">
        <title>Evolutionary Origins and Diversification of the Mycorrhizal Mutualists.</title>
        <authorList>
            <consortium name="DOE Joint Genome Institute"/>
            <consortium name="Mycorrhizal Genomics Consortium"/>
            <person name="Kohler A."/>
            <person name="Kuo A."/>
            <person name="Nagy L.G."/>
            <person name="Floudas D."/>
            <person name="Copeland A."/>
            <person name="Barry K.W."/>
            <person name="Cichocki N."/>
            <person name="Veneault-Fourrey C."/>
            <person name="LaButti K."/>
            <person name="Lindquist E.A."/>
            <person name="Lipzen A."/>
            <person name="Lundell T."/>
            <person name="Morin E."/>
            <person name="Murat C."/>
            <person name="Riley R."/>
            <person name="Ohm R."/>
            <person name="Sun H."/>
            <person name="Tunlid A."/>
            <person name="Henrissat B."/>
            <person name="Grigoriev I.V."/>
            <person name="Hibbett D.S."/>
            <person name="Martin F."/>
        </authorList>
    </citation>
    <scope>NUCLEOTIDE SEQUENCE [LARGE SCALE GENOMIC DNA]</scope>
    <source>
        <strain evidence="2">Foug A</strain>
    </source>
</reference>
<protein>
    <submittedName>
        <fullName evidence="1">Uncharacterized protein</fullName>
    </submittedName>
</protein>
<accession>A0A0C3D281</accession>
<dbReference type="HOGENOM" id="CLU_2414581_0_0_1"/>